<dbReference type="CDD" id="cd18186">
    <property type="entry name" value="BTB_POZ_ZBTB_KLHL-like"/>
    <property type="match status" value="1"/>
</dbReference>
<dbReference type="InterPro" id="IPR000210">
    <property type="entry name" value="BTB/POZ_dom"/>
</dbReference>
<dbReference type="Gene3D" id="3.30.710.10">
    <property type="entry name" value="Potassium Channel Kv1.1, Chain A"/>
    <property type="match status" value="1"/>
</dbReference>
<evidence type="ECO:0000313" key="3">
    <source>
        <dbReference type="Proteomes" id="UP000606974"/>
    </source>
</evidence>
<feature type="domain" description="BTB" evidence="1">
    <location>
        <begin position="62"/>
        <end position="129"/>
    </location>
</feature>
<gene>
    <name evidence="2" type="ORF">GJ744_007640</name>
</gene>
<comment type="caution">
    <text evidence="2">The sequence shown here is derived from an EMBL/GenBank/DDBJ whole genome shotgun (WGS) entry which is preliminary data.</text>
</comment>
<dbReference type="InterPro" id="IPR011333">
    <property type="entry name" value="SKP1/BTB/POZ_sf"/>
</dbReference>
<dbReference type="Pfam" id="PF00651">
    <property type="entry name" value="BTB"/>
    <property type="match status" value="1"/>
</dbReference>
<proteinExistence type="predicted"/>
<dbReference type="SUPFAM" id="SSF54695">
    <property type="entry name" value="POZ domain"/>
    <property type="match status" value="1"/>
</dbReference>
<reference evidence="2" key="1">
    <citation type="submission" date="2020-02" db="EMBL/GenBank/DDBJ databases">
        <authorList>
            <person name="Palmer J.M."/>
        </authorList>
    </citation>
    <scope>NUCLEOTIDE SEQUENCE</scope>
    <source>
        <strain evidence="2">EPUS1.4</strain>
        <tissue evidence="2">Thallus</tissue>
    </source>
</reference>
<evidence type="ECO:0000313" key="2">
    <source>
        <dbReference type="EMBL" id="KAF7509602.1"/>
    </source>
</evidence>
<dbReference type="EMBL" id="JAACFV010000039">
    <property type="protein sequence ID" value="KAF7509602.1"/>
    <property type="molecule type" value="Genomic_DNA"/>
</dbReference>
<dbReference type="PANTHER" id="PTHR47843:SF5">
    <property type="entry name" value="BTB_POZ DOMAIN PROTEIN"/>
    <property type="match status" value="1"/>
</dbReference>
<accession>A0A8H7AMG7</accession>
<organism evidence="2 3">
    <name type="scientific">Endocarpon pusillum</name>
    <dbReference type="NCBI Taxonomy" id="364733"/>
    <lineage>
        <taxon>Eukaryota</taxon>
        <taxon>Fungi</taxon>
        <taxon>Dikarya</taxon>
        <taxon>Ascomycota</taxon>
        <taxon>Pezizomycotina</taxon>
        <taxon>Eurotiomycetes</taxon>
        <taxon>Chaetothyriomycetidae</taxon>
        <taxon>Verrucariales</taxon>
        <taxon>Verrucariaceae</taxon>
        <taxon>Endocarpon</taxon>
    </lineage>
</organism>
<sequence>MYRPYSFFSFTPTLYSFTFISSSSATLHCTDPSHTPSPKPELAMAGVPPGSVENLLHQSDENDFIITCKTKAFKVEKAVISAGSWFFWAACNLSFREKIENRLDLPEDHEEDVARALLFLYTGDYDDLQIPSFGTKLLPAASSSTTSAFNGPKIAPSPRGLVAPLTLEDDNTPDEHWAMSCSAFTLSEMQSLASQERAEMRARVESMKPAPDRAKQRQMVQALETNTQVYICADKLQIVKLRECAADKFKERLWAIDDAKDTYPAVRLALEGTREEDTVLCNEALRYCIRHHQRIAAFPKFLAFLHDTVSSAWTIGVELQRKNDYQQRSLGQKLKVLGEEKHRAEVLKAQAEEELNSVVQLVNGKRFMSGDRCTNADMKLEMHTNSLGTKQYQLTCDCCNKQQLGVYITEARFVNGDLA</sequence>
<dbReference type="AlphaFoldDB" id="A0A8H7AMG7"/>
<dbReference type="PANTHER" id="PTHR47843">
    <property type="entry name" value="BTB DOMAIN-CONTAINING PROTEIN-RELATED"/>
    <property type="match status" value="1"/>
</dbReference>
<protein>
    <recommendedName>
        <fullName evidence="1">BTB domain-containing protein</fullName>
    </recommendedName>
</protein>
<dbReference type="Proteomes" id="UP000606974">
    <property type="component" value="Unassembled WGS sequence"/>
</dbReference>
<keyword evidence="3" id="KW-1185">Reference proteome</keyword>
<name>A0A8H7AMG7_9EURO</name>
<dbReference type="OrthoDB" id="4151551at2759"/>
<dbReference type="PROSITE" id="PS50097">
    <property type="entry name" value="BTB"/>
    <property type="match status" value="1"/>
</dbReference>
<evidence type="ECO:0000259" key="1">
    <source>
        <dbReference type="PROSITE" id="PS50097"/>
    </source>
</evidence>